<evidence type="ECO:0000313" key="2">
    <source>
        <dbReference type="EMBL" id="GEP44169.1"/>
    </source>
</evidence>
<dbReference type="Proteomes" id="UP000321577">
    <property type="component" value="Unassembled WGS sequence"/>
</dbReference>
<dbReference type="AlphaFoldDB" id="A0A512MBR9"/>
<dbReference type="OrthoDB" id="1149281at2"/>
<protein>
    <submittedName>
        <fullName evidence="2">Uncharacterized protein</fullName>
    </submittedName>
</protein>
<accession>A0A512MBR9</accession>
<name>A0A512MBR9_9BACT</name>
<dbReference type="RefSeq" id="WP_146851864.1">
    <property type="nucleotide sequence ID" value="NZ_BKAG01000026.1"/>
</dbReference>
<sequence length="239" mass="26097">MKSAVAWVFIVLGLMICHASADTRTIRVFVALADNASQGIAKVPAKIGNGDDAELNLYWGNSEGFKGVFGRSKSWKLEKAEADPVPEIVDRRTYKHVSQDCRIIAEAWRGKNIRECLEAFFSALHSSENSLVAFIGHNGLMDGAIPISGLSAAPQPPDAVILCCISGRYFQPHLEAAKSRPVLTTTQLMYPGSFLLRDALEVWLRQGSRAEMRMAAARAYASNQKISVKAAAGVFTRLE</sequence>
<feature type="signal peptide" evidence="1">
    <location>
        <begin position="1"/>
        <end position="21"/>
    </location>
</feature>
<keyword evidence="1" id="KW-0732">Signal</keyword>
<comment type="caution">
    <text evidence="2">The sequence shown here is derived from an EMBL/GenBank/DDBJ whole genome shotgun (WGS) entry which is preliminary data.</text>
</comment>
<gene>
    <name evidence="2" type="ORF">BGE01nite_34600</name>
</gene>
<organism evidence="2 3">
    <name type="scientific">Brevifollis gellanilyticus</name>
    <dbReference type="NCBI Taxonomy" id="748831"/>
    <lineage>
        <taxon>Bacteria</taxon>
        <taxon>Pseudomonadati</taxon>
        <taxon>Verrucomicrobiota</taxon>
        <taxon>Verrucomicrobiia</taxon>
        <taxon>Verrucomicrobiales</taxon>
        <taxon>Verrucomicrobiaceae</taxon>
    </lineage>
</organism>
<reference evidence="2 3" key="1">
    <citation type="submission" date="2019-07" db="EMBL/GenBank/DDBJ databases">
        <title>Whole genome shotgun sequence of Brevifollis gellanilyticus NBRC 108608.</title>
        <authorList>
            <person name="Hosoyama A."/>
            <person name="Uohara A."/>
            <person name="Ohji S."/>
            <person name="Ichikawa N."/>
        </authorList>
    </citation>
    <scope>NUCLEOTIDE SEQUENCE [LARGE SCALE GENOMIC DNA]</scope>
    <source>
        <strain evidence="2 3">NBRC 108608</strain>
    </source>
</reference>
<feature type="chain" id="PRO_5021806671" evidence="1">
    <location>
        <begin position="22"/>
        <end position="239"/>
    </location>
</feature>
<keyword evidence="3" id="KW-1185">Reference proteome</keyword>
<proteinExistence type="predicted"/>
<evidence type="ECO:0000313" key="3">
    <source>
        <dbReference type="Proteomes" id="UP000321577"/>
    </source>
</evidence>
<evidence type="ECO:0000256" key="1">
    <source>
        <dbReference type="SAM" id="SignalP"/>
    </source>
</evidence>
<dbReference type="EMBL" id="BKAG01000026">
    <property type="protein sequence ID" value="GEP44169.1"/>
    <property type="molecule type" value="Genomic_DNA"/>
</dbReference>